<dbReference type="GO" id="GO:0005739">
    <property type="term" value="C:mitochondrion"/>
    <property type="evidence" value="ECO:0000318"/>
    <property type="project" value="GO_Central"/>
</dbReference>
<dbReference type="InterPro" id="IPR022450">
    <property type="entry name" value="TsaD"/>
</dbReference>
<comment type="subunit">
    <text evidence="6">Homodimer.</text>
</comment>
<evidence type="ECO:0000256" key="7">
    <source>
        <dbReference type="SAM" id="MobiDB-lite"/>
    </source>
</evidence>
<comment type="cofactor">
    <cofactor evidence="6">
        <name>a divalent metal cation</name>
        <dbReference type="ChEBI" id="CHEBI:60240"/>
    </cofactor>
    <text evidence="6">Binds 1 divalent metal cation per subunit.</text>
</comment>
<dbReference type="GO" id="GO:0046872">
    <property type="term" value="F:metal ion binding"/>
    <property type="evidence" value="ECO:0007669"/>
    <property type="project" value="UniProtKB-KW"/>
</dbReference>
<dbReference type="FunFam" id="3.30.420.40:FF:000133">
    <property type="entry name" value="Probable tRNA N6-adenosine threonylcarbamoyltransferase, mitochondrial"/>
    <property type="match status" value="1"/>
</dbReference>
<accession>D8SN57</accession>
<dbReference type="InterPro" id="IPR017861">
    <property type="entry name" value="KAE1/TsaD"/>
</dbReference>
<keyword evidence="3 6" id="KW-0479">Metal-binding</keyword>
<dbReference type="AlphaFoldDB" id="D8SN57"/>
<evidence type="ECO:0000256" key="1">
    <source>
        <dbReference type="ARBA" id="ARBA00022679"/>
    </source>
</evidence>
<dbReference type="Gramene" id="EFJ14006">
    <property type="protein sequence ID" value="EFJ14006"/>
    <property type="gene ID" value="SELMODRAFT_120984"/>
</dbReference>
<dbReference type="InterPro" id="IPR017860">
    <property type="entry name" value="Peptidase_M22_CS"/>
</dbReference>
<evidence type="ECO:0000256" key="6">
    <source>
        <dbReference type="HAMAP-Rule" id="MF_03179"/>
    </source>
</evidence>
<gene>
    <name evidence="6" type="primary">GCP1</name>
    <name evidence="9" type="ORF">SELMODRAFT_120984</name>
</gene>
<keyword evidence="6" id="KW-0496">Mitochondrion</keyword>
<dbReference type="OrthoDB" id="2020073at2759"/>
<evidence type="ECO:0000313" key="10">
    <source>
        <dbReference type="Proteomes" id="UP000001514"/>
    </source>
</evidence>
<name>D8SN57_SELML</name>
<dbReference type="GO" id="GO:0002949">
    <property type="term" value="P:tRNA threonylcarbamoyladenosine modification"/>
    <property type="evidence" value="ECO:0007669"/>
    <property type="project" value="UniProtKB-UniRule"/>
</dbReference>
<dbReference type="InterPro" id="IPR043129">
    <property type="entry name" value="ATPase_NBD"/>
</dbReference>
<dbReference type="PRINTS" id="PR00789">
    <property type="entry name" value="OSIALOPTASE"/>
</dbReference>
<dbReference type="HOGENOM" id="CLU_023208_1_1_1"/>
<dbReference type="CDD" id="cd24134">
    <property type="entry name" value="ASKHA_NBD_OSGEPL1_QRI7_euk"/>
    <property type="match status" value="1"/>
</dbReference>
<dbReference type="FunCoup" id="D8SN57">
    <property type="interactions" value="4599"/>
</dbReference>
<evidence type="ECO:0000313" key="9">
    <source>
        <dbReference type="EMBL" id="EFJ14006.1"/>
    </source>
</evidence>
<dbReference type="Proteomes" id="UP000001514">
    <property type="component" value="Unassembled WGS sequence"/>
</dbReference>
<evidence type="ECO:0000259" key="8">
    <source>
        <dbReference type="Pfam" id="PF00814"/>
    </source>
</evidence>
<proteinExistence type="inferred from homology"/>
<dbReference type="STRING" id="88036.D8SN57"/>
<evidence type="ECO:0000256" key="4">
    <source>
        <dbReference type="ARBA" id="ARBA00023315"/>
    </source>
</evidence>
<dbReference type="NCBIfam" id="TIGR03723">
    <property type="entry name" value="T6A_TsaD_YgjD"/>
    <property type="match status" value="1"/>
</dbReference>
<comment type="function">
    <text evidence="6">Required for the formation of a threonylcarbamoyl group on adenosine at position 37 (t(6)A37) in mitochondrial tRNAs that read codons beginning with adenine. Probably involved in the transfer of the threonylcarbamoyl moiety of threonylcarbamoyl-AMP (TC-AMP) to the N6 group of A37. Involved in mitochondrial genome maintenance.</text>
</comment>
<dbReference type="InParanoid" id="D8SN57"/>
<evidence type="ECO:0000256" key="3">
    <source>
        <dbReference type="ARBA" id="ARBA00022723"/>
    </source>
</evidence>
<feature type="domain" description="Gcp-like" evidence="8">
    <location>
        <begin position="58"/>
        <end position="361"/>
    </location>
</feature>
<dbReference type="PANTHER" id="PTHR11735:SF6">
    <property type="entry name" value="TRNA N6-ADENOSINE THREONYLCARBAMOYLTRANSFERASE, MITOCHONDRIAL"/>
    <property type="match status" value="1"/>
</dbReference>
<keyword evidence="10" id="KW-1185">Reference proteome</keyword>
<sequence length="431" mass="46678">MALALANPCQWRLTFVPNAQSPARRPSFLAAAAGPLPVLGIETSCDDTGAAVVTSDGKILGEALRSQAELLRQYGGVMPLAARLNHEQAIDEVVAQALENAKVKESDLAAVAVTIGPGLSLCLDVGVRKARSISRCWRLPFVGVHHMEAHALVARLTNADIQFPFLVLLVSGGHNLLLIAKDVGDYVELGTTLDDAVGEAYDKTARLLGLDICKGGGPALEELALEGDADAFKFTVPMRSHKDCNFSYAGLKTQVKLTIESLNINGAVPLASASSSDRQSRANVAASFQVVAVRHLEDRCRRALEWAREMEPCMKRMVVAGGVASNKYLRSRLGAVAKEHQLDLFFPPPRLCTDNGVMVAWTGVEYIRLGLYDPPPPVDEPEDYWVDLRPRWKLGEICRETSSGRPVKKNTEDFPSLTSQISQKKSALNAS</sequence>
<keyword evidence="1 6" id="KW-0808">Transferase</keyword>
<dbReference type="KEGG" id="smo:SELMODRAFT_120984"/>
<comment type="subcellular location">
    <subcellularLocation>
        <location evidence="6">Mitochondrion</location>
    </subcellularLocation>
</comment>
<reference evidence="9 10" key="1">
    <citation type="journal article" date="2011" name="Science">
        <title>The Selaginella genome identifies genetic changes associated with the evolution of vascular plants.</title>
        <authorList>
            <person name="Banks J.A."/>
            <person name="Nishiyama T."/>
            <person name="Hasebe M."/>
            <person name="Bowman J.L."/>
            <person name="Gribskov M."/>
            <person name="dePamphilis C."/>
            <person name="Albert V.A."/>
            <person name="Aono N."/>
            <person name="Aoyama T."/>
            <person name="Ambrose B.A."/>
            <person name="Ashton N.W."/>
            <person name="Axtell M.J."/>
            <person name="Barker E."/>
            <person name="Barker M.S."/>
            <person name="Bennetzen J.L."/>
            <person name="Bonawitz N.D."/>
            <person name="Chapple C."/>
            <person name="Cheng C."/>
            <person name="Correa L.G."/>
            <person name="Dacre M."/>
            <person name="DeBarry J."/>
            <person name="Dreyer I."/>
            <person name="Elias M."/>
            <person name="Engstrom E.M."/>
            <person name="Estelle M."/>
            <person name="Feng L."/>
            <person name="Finet C."/>
            <person name="Floyd S.K."/>
            <person name="Frommer W.B."/>
            <person name="Fujita T."/>
            <person name="Gramzow L."/>
            <person name="Gutensohn M."/>
            <person name="Harholt J."/>
            <person name="Hattori M."/>
            <person name="Heyl A."/>
            <person name="Hirai T."/>
            <person name="Hiwatashi Y."/>
            <person name="Ishikawa M."/>
            <person name="Iwata M."/>
            <person name="Karol K.G."/>
            <person name="Koehler B."/>
            <person name="Kolukisaoglu U."/>
            <person name="Kubo M."/>
            <person name="Kurata T."/>
            <person name="Lalonde S."/>
            <person name="Li K."/>
            <person name="Li Y."/>
            <person name="Litt A."/>
            <person name="Lyons E."/>
            <person name="Manning G."/>
            <person name="Maruyama T."/>
            <person name="Michael T.P."/>
            <person name="Mikami K."/>
            <person name="Miyazaki S."/>
            <person name="Morinaga S."/>
            <person name="Murata T."/>
            <person name="Mueller-Roeber B."/>
            <person name="Nelson D.R."/>
            <person name="Obara M."/>
            <person name="Oguri Y."/>
            <person name="Olmstead R.G."/>
            <person name="Onodera N."/>
            <person name="Petersen B.L."/>
            <person name="Pils B."/>
            <person name="Prigge M."/>
            <person name="Rensing S.A."/>
            <person name="Riano-Pachon D.M."/>
            <person name="Roberts A.W."/>
            <person name="Sato Y."/>
            <person name="Scheller H.V."/>
            <person name="Schulz B."/>
            <person name="Schulz C."/>
            <person name="Shakirov E.V."/>
            <person name="Shibagaki N."/>
            <person name="Shinohara N."/>
            <person name="Shippen D.E."/>
            <person name="Soerensen I."/>
            <person name="Sotooka R."/>
            <person name="Sugimoto N."/>
            <person name="Sugita M."/>
            <person name="Sumikawa N."/>
            <person name="Tanurdzic M."/>
            <person name="Theissen G."/>
            <person name="Ulvskov P."/>
            <person name="Wakazuki S."/>
            <person name="Weng J.K."/>
            <person name="Willats W.W."/>
            <person name="Wipf D."/>
            <person name="Wolf P.G."/>
            <person name="Yang L."/>
            <person name="Zimmer A.D."/>
            <person name="Zhu Q."/>
            <person name="Mitros T."/>
            <person name="Hellsten U."/>
            <person name="Loque D."/>
            <person name="Otillar R."/>
            <person name="Salamov A."/>
            <person name="Schmutz J."/>
            <person name="Shapiro H."/>
            <person name="Lindquist E."/>
            <person name="Lucas S."/>
            <person name="Rokhsar D."/>
            <person name="Grigoriev I.V."/>
        </authorList>
    </citation>
    <scope>NUCLEOTIDE SEQUENCE [LARGE SCALE GENOMIC DNA]</scope>
</reference>
<dbReference type="HAMAP" id="MF_01445">
    <property type="entry name" value="TsaD"/>
    <property type="match status" value="1"/>
</dbReference>
<comment type="catalytic activity">
    <reaction evidence="5 6">
        <text>L-threonylcarbamoyladenylate + adenosine(37) in tRNA = N(6)-L-threonylcarbamoyladenosine(37) in tRNA + AMP + H(+)</text>
        <dbReference type="Rhea" id="RHEA:37059"/>
        <dbReference type="Rhea" id="RHEA-COMP:10162"/>
        <dbReference type="Rhea" id="RHEA-COMP:10163"/>
        <dbReference type="ChEBI" id="CHEBI:15378"/>
        <dbReference type="ChEBI" id="CHEBI:73682"/>
        <dbReference type="ChEBI" id="CHEBI:74411"/>
        <dbReference type="ChEBI" id="CHEBI:74418"/>
        <dbReference type="ChEBI" id="CHEBI:456215"/>
        <dbReference type="EC" id="2.3.1.234"/>
    </reaction>
</comment>
<evidence type="ECO:0000256" key="2">
    <source>
        <dbReference type="ARBA" id="ARBA00022694"/>
    </source>
</evidence>
<feature type="region of interest" description="Disordered" evidence="7">
    <location>
        <begin position="402"/>
        <end position="431"/>
    </location>
</feature>
<dbReference type="EMBL" id="GL377629">
    <property type="protein sequence ID" value="EFJ14006.1"/>
    <property type="molecule type" value="Genomic_DNA"/>
</dbReference>
<dbReference type="GO" id="GO:0061711">
    <property type="term" value="F:tRNA N(6)-L-threonylcarbamoyladenine synthase activity"/>
    <property type="evidence" value="ECO:0007669"/>
    <property type="project" value="UniProtKB-EC"/>
</dbReference>
<protein>
    <recommendedName>
        <fullName evidence="6">Glycoprotease 1</fullName>
    </recommendedName>
</protein>
<keyword evidence="4 6" id="KW-0012">Acyltransferase</keyword>
<dbReference type="Pfam" id="PF00814">
    <property type="entry name" value="TsaD"/>
    <property type="match status" value="1"/>
</dbReference>
<comment type="similarity">
    <text evidence="6">Belongs to the KAE1 / TsaD family.</text>
</comment>
<evidence type="ECO:0000256" key="5">
    <source>
        <dbReference type="ARBA" id="ARBA00048117"/>
    </source>
</evidence>
<organism evidence="10">
    <name type="scientific">Selaginella moellendorffii</name>
    <name type="common">Spikemoss</name>
    <dbReference type="NCBI Taxonomy" id="88036"/>
    <lineage>
        <taxon>Eukaryota</taxon>
        <taxon>Viridiplantae</taxon>
        <taxon>Streptophyta</taxon>
        <taxon>Embryophyta</taxon>
        <taxon>Tracheophyta</taxon>
        <taxon>Lycopodiopsida</taxon>
        <taxon>Selaginellales</taxon>
        <taxon>Selaginellaceae</taxon>
        <taxon>Selaginella</taxon>
    </lineage>
</organism>
<dbReference type="NCBIfam" id="TIGR00329">
    <property type="entry name" value="gcp_kae1"/>
    <property type="match status" value="1"/>
</dbReference>
<keyword evidence="2 6" id="KW-0819">tRNA processing</keyword>
<dbReference type="SUPFAM" id="SSF53067">
    <property type="entry name" value="Actin-like ATPase domain"/>
    <property type="match status" value="1"/>
</dbReference>
<dbReference type="PANTHER" id="PTHR11735">
    <property type="entry name" value="TRNA N6-ADENOSINE THREONYLCARBAMOYLTRANSFERASE"/>
    <property type="match status" value="1"/>
</dbReference>
<dbReference type="eggNOG" id="KOG2707">
    <property type="taxonomic scope" value="Eukaryota"/>
</dbReference>
<dbReference type="PROSITE" id="PS01016">
    <property type="entry name" value="GLYCOPROTEASE"/>
    <property type="match status" value="1"/>
</dbReference>
<dbReference type="FunFam" id="3.30.420.40:FF:000012">
    <property type="entry name" value="tRNA N6-adenosine threonylcarbamoyltransferase"/>
    <property type="match status" value="1"/>
</dbReference>
<dbReference type="Gene3D" id="3.30.420.40">
    <property type="match status" value="2"/>
</dbReference>
<dbReference type="InterPro" id="IPR000905">
    <property type="entry name" value="Gcp-like_dom"/>
</dbReference>
<dbReference type="OMA" id="NAAMIGC"/>
<feature type="compositionally biased region" description="Polar residues" evidence="7">
    <location>
        <begin position="416"/>
        <end position="431"/>
    </location>
</feature>